<name>A0AAW2R091_9LAMI</name>
<evidence type="ECO:0000259" key="1">
    <source>
        <dbReference type="Pfam" id="PF07727"/>
    </source>
</evidence>
<sequence>MDVNNAFLHGHLEEDVYMTPPEGYSDAVSGLVCKLNRSLYGLKQASRQWNMELTSQLQRFGFVQAPSDHYLFLKRTDNTLTALLVYVDNIVLTGDSIQELDAVKAYFNGLFTIKDLGSAKYFLGLELARSSHGILVTQQKYITDILTDAHLLDAKVVTTPLPPGLHLKSDSGALLSDPGCHRWLAGRLLYLGFTWPNISFAAQQHSQFLQHPHESHWQAAMHVLRYLKVHQPVPFFCGNKAALHITANPVFHERTKHLDIDSYVVQDQFKRGFIAPSHIPRANMWPTSSLSLRL</sequence>
<reference evidence="2" key="1">
    <citation type="submission" date="2020-06" db="EMBL/GenBank/DDBJ databases">
        <authorList>
            <person name="Li T."/>
            <person name="Hu X."/>
            <person name="Zhang T."/>
            <person name="Song X."/>
            <person name="Zhang H."/>
            <person name="Dai N."/>
            <person name="Sheng W."/>
            <person name="Hou X."/>
            <person name="Wei L."/>
        </authorList>
    </citation>
    <scope>NUCLEOTIDE SEQUENCE</scope>
    <source>
        <strain evidence="2">KEN8</strain>
        <tissue evidence="2">Leaf</tissue>
    </source>
</reference>
<evidence type="ECO:0000313" key="2">
    <source>
        <dbReference type="EMBL" id="KAL0373128.1"/>
    </source>
</evidence>
<gene>
    <name evidence="2" type="ORF">Scaly_0994400</name>
</gene>
<protein>
    <submittedName>
        <fullName evidence="2">Retrovirus-related Pol polyprotein from transposon RE1</fullName>
    </submittedName>
</protein>
<dbReference type="Pfam" id="PF07727">
    <property type="entry name" value="RVT_2"/>
    <property type="match status" value="1"/>
</dbReference>
<dbReference type="EMBL" id="JACGWM010000005">
    <property type="protein sequence ID" value="KAL0373128.1"/>
    <property type="molecule type" value="Genomic_DNA"/>
</dbReference>
<dbReference type="PANTHER" id="PTHR11439:SF470">
    <property type="entry name" value="CYSTEINE-RICH RLK (RECEPTOR-LIKE PROTEIN KINASE) 8"/>
    <property type="match status" value="1"/>
</dbReference>
<dbReference type="InterPro" id="IPR043502">
    <property type="entry name" value="DNA/RNA_pol_sf"/>
</dbReference>
<reference evidence="2" key="2">
    <citation type="journal article" date="2024" name="Plant">
        <title>Genomic evolution and insights into agronomic trait innovations of Sesamum species.</title>
        <authorList>
            <person name="Miao H."/>
            <person name="Wang L."/>
            <person name="Qu L."/>
            <person name="Liu H."/>
            <person name="Sun Y."/>
            <person name="Le M."/>
            <person name="Wang Q."/>
            <person name="Wei S."/>
            <person name="Zheng Y."/>
            <person name="Lin W."/>
            <person name="Duan Y."/>
            <person name="Cao H."/>
            <person name="Xiong S."/>
            <person name="Wang X."/>
            <person name="Wei L."/>
            <person name="Li C."/>
            <person name="Ma Q."/>
            <person name="Ju M."/>
            <person name="Zhao R."/>
            <person name="Li G."/>
            <person name="Mu C."/>
            <person name="Tian Q."/>
            <person name="Mei H."/>
            <person name="Zhang T."/>
            <person name="Gao T."/>
            <person name="Zhang H."/>
        </authorList>
    </citation>
    <scope>NUCLEOTIDE SEQUENCE</scope>
    <source>
        <strain evidence="2">KEN8</strain>
    </source>
</reference>
<comment type="caution">
    <text evidence="2">The sequence shown here is derived from an EMBL/GenBank/DDBJ whole genome shotgun (WGS) entry which is preliminary data.</text>
</comment>
<proteinExistence type="predicted"/>
<feature type="domain" description="Reverse transcriptase Ty1/copia-type" evidence="1">
    <location>
        <begin position="1"/>
        <end position="161"/>
    </location>
</feature>
<organism evidence="2">
    <name type="scientific">Sesamum calycinum</name>
    <dbReference type="NCBI Taxonomy" id="2727403"/>
    <lineage>
        <taxon>Eukaryota</taxon>
        <taxon>Viridiplantae</taxon>
        <taxon>Streptophyta</taxon>
        <taxon>Embryophyta</taxon>
        <taxon>Tracheophyta</taxon>
        <taxon>Spermatophyta</taxon>
        <taxon>Magnoliopsida</taxon>
        <taxon>eudicotyledons</taxon>
        <taxon>Gunneridae</taxon>
        <taxon>Pentapetalae</taxon>
        <taxon>asterids</taxon>
        <taxon>lamiids</taxon>
        <taxon>Lamiales</taxon>
        <taxon>Pedaliaceae</taxon>
        <taxon>Sesamum</taxon>
    </lineage>
</organism>
<accession>A0AAW2R091</accession>
<dbReference type="AlphaFoldDB" id="A0AAW2R091"/>
<dbReference type="PANTHER" id="PTHR11439">
    <property type="entry name" value="GAG-POL-RELATED RETROTRANSPOSON"/>
    <property type="match status" value="1"/>
</dbReference>
<dbReference type="SUPFAM" id="SSF56672">
    <property type="entry name" value="DNA/RNA polymerases"/>
    <property type="match status" value="1"/>
</dbReference>
<dbReference type="InterPro" id="IPR013103">
    <property type="entry name" value="RVT_2"/>
</dbReference>